<dbReference type="InterPro" id="IPR024749">
    <property type="entry name" value="Collagen-bd_put"/>
</dbReference>
<dbReference type="RefSeq" id="WP_211844409.1">
    <property type="nucleotide sequence ID" value="NZ_JAAEDL010000001.1"/>
</dbReference>
<evidence type="ECO:0000259" key="2">
    <source>
        <dbReference type="Pfam" id="PF12904"/>
    </source>
</evidence>
<dbReference type="AlphaFoldDB" id="A0A9X9X5S3"/>
<feature type="domain" description="Apiosidase-like catalytic" evidence="3">
    <location>
        <begin position="41"/>
        <end position="345"/>
    </location>
</feature>
<name>A0A9X9X5S3_9PROT</name>
<evidence type="ECO:0000256" key="1">
    <source>
        <dbReference type="SAM" id="SignalP"/>
    </source>
</evidence>
<evidence type="ECO:0000313" key="4">
    <source>
        <dbReference type="EMBL" id="MBR0679059.1"/>
    </source>
</evidence>
<protein>
    <submittedName>
        <fullName evidence="4">DUF4038 domain-containing protein</fullName>
    </submittedName>
</protein>
<dbReference type="Pfam" id="PF13204">
    <property type="entry name" value="Apiosidase"/>
    <property type="match status" value="1"/>
</dbReference>
<dbReference type="Proteomes" id="UP001138709">
    <property type="component" value="Unassembled WGS sequence"/>
</dbReference>
<evidence type="ECO:0000313" key="5">
    <source>
        <dbReference type="Proteomes" id="UP001138709"/>
    </source>
</evidence>
<dbReference type="PANTHER" id="PTHR37836">
    <property type="entry name" value="LMO1036 PROTEIN"/>
    <property type="match status" value="1"/>
</dbReference>
<keyword evidence="1" id="KW-0732">Signal</keyword>
<dbReference type="SUPFAM" id="SSF51445">
    <property type="entry name" value="(Trans)glycosidases"/>
    <property type="match status" value="1"/>
</dbReference>
<dbReference type="EMBL" id="JAAEDL010000001">
    <property type="protein sequence ID" value="MBR0679059.1"/>
    <property type="molecule type" value="Genomic_DNA"/>
</dbReference>
<dbReference type="PANTHER" id="PTHR37836:SF2">
    <property type="entry name" value="DUF4038 DOMAIN-CONTAINING PROTEIN"/>
    <property type="match status" value="1"/>
</dbReference>
<feature type="domain" description="Putative collagen-binding" evidence="2">
    <location>
        <begin position="361"/>
        <end position="445"/>
    </location>
</feature>
<dbReference type="InterPro" id="IPR025277">
    <property type="entry name" value="Apiosidase-like_cat_dom"/>
</dbReference>
<feature type="signal peptide" evidence="1">
    <location>
        <begin position="1"/>
        <end position="25"/>
    </location>
</feature>
<reference evidence="4" key="2">
    <citation type="journal article" date="2021" name="Syst. Appl. Microbiol.">
        <title>Roseomonas hellenica sp. nov., isolated from roots of wild-growing Alkanna tinctoria.</title>
        <authorList>
            <person name="Rat A."/>
            <person name="Naranjo H.D."/>
            <person name="Lebbe L."/>
            <person name="Cnockaert M."/>
            <person name="Krigas N."/>
            <person name="Grigoriadou K."/>
            <person name="Maloupa E."/>
            <person name="Willems A."/>
        </authorList>
    </citation>
    <scope>NUCLEOTIDE SEQUENCE</scope>
    <source>
        <strain evidence="4">LMG 31228</strain>
    </source>
</reference>
<evidence type="ECO:0000259" key="3">
    <source>
        <dbReference type="Pfam" id="PF13204"/>
    </source>
</evidence>
<dbReference type="Gene3D" id="3.20.20.80">
    <property type="entry name" value="Glycosidases"/>
    <property type="match status" value="1"/>
</dbReference>
<feature type="chain" id="PRO_5040773105" evidence="1">
    <location>
        <begin position="26"/>
        <end position="452"/>
    </location>
</feature>
<gene>
    <name evidence="4" type="ORF">GXW74_01045</name>
</gene>
<dbReference type="Pfam" id="PF12904">
    <property type="entry name" value="Collagen_bind_2"/>
    <property type="match status" value="1"/>
</dbReference>
<accession>A0A9X9X5S3</accession>
<sequence>MMAVFGRRAALGSALGIAVSPAAHAEPAPPAPAFPLRVAASRRHIEDSNGQPFLLHGDTAWSIIVQLRIEEAEEYLRDRRARGFNTILVNLIEHKYAARAPANIYGDPPFRRPGDFGSPNEAYFAHADRVLERAAAHGFLVLLAPAYIGYRGGDEGWYRAMLSAGEARLRAYGEFVGRRYGNRGNIMWVHAGDFDPPERASVLAVADGIRRHERIALHTAHCAPETAAAEFWGDMPWLDVDTLYTYRAVYRAALRAELRRPRRPFFLIESTYEHEHGVNEEGLRTQAYQALLGGAFGQVFGNNPIWHFGTPGARDAPVTWRQALGGTGTRGMEHLLRFFARIPWWLLEPDIANALLPEPAGADGSRQTAARTRDGTLALVHVPSGAAATLAPGRMAGPALTGRWFDPSDGTYTGSMEARVQGGGGGRIRFGPPGRNRSGFRDWVLEVSSHAG</sequence>
<organism evidence="4 5">
    <name type="scientific">Neoroseomonas eburnea</name>
    <dbReference type="NCBI Taxonomy" id="1346889"/>
    <lineage>
        <taxon>Bacteria</taxon>
        <taxon>Pseudomonadati</taxon>
        <taxon>Pseudomonadota</taxon>
        <taxon>Alphaproteobacteria</taxon>
        <taxon>Acetobacterales</taxon>
        <taxon>Acetobacteraceae</taxon>
        <taxon>Neoroseomonas</taxon>
    </lineage>
</organism>
<comment type="caution">
    <text evidence="4">The sequence shown here is derived from an EMBL/GenBank/DDBJ whole genome shotgun (WGS) entry which is preliminary data.</text>
</comment>
<reference evidence="4" key="1">
    <citation type="submission" date="2020-01" db="EMBL/GenBank/DDBJ databases">
        <authorList>
            <person name="Rat A."/>
        </authorList>
    </citation>
    <scope>NUCLEOTIDE SEQUENCE</scope>
    <source>
        <strain evidence="4">LMG 31228</strain>
    </source>
</reference>
<keyword evidence="5" id="KW-1185">Reference proteome</keyword>
<proteinExistence type="predicted"/>
<dbReference type="InterPro" id="IPR017853">
    <property type="entry name" value="GH"/>
</dbReference>